<keyword evidence="4 6" id="KW-0704">Schiff base</keyword>
<dbReference type="SMART" id="SM01133">
    <property type="entry name" value="DeoC"/>
    <property type="match status" value="1"/>
</dbReference>
<comment type="function">
    <text evidence="6">Catalyzes a reversible aldol reaction between acetaldehyde and D-glyceraldehyde 3-phosphate to generate 2-deoxy-D-ribose 5-phosphate.</text>
</comment>
<feature type="active site" description="Proton donor/acceptor" evidence="6">
    <location>
        <position position="104"/>
    </location>
</feature>
<dbReference type="InterPro" id="IPR002915">
    <property type="entry name" value="DeoC/FbaB/LacD_aldolase"/>
</dbReference>
<comment type="pathway">
    <text evidence="6">Carbohydrate degradation; 2-deoxy-D-ribose 1-phosphate degradation; D-glyceraldehyde 3-phosphate and acetaldehyde from 2-deoxy-alpha-D-ribose 1-phosphate: step 2/2.</text>
</comment>
<evidence type="ECO:0000256" key="4">
    <source>
        <dbReference type="ARBA" id="ARBA00023270"/>
    </source>
</evidence>
<dbReference type="GO" id="GO:0006018">
    <property type="term" value="P:2-deoxyribose 1-phosphate catabolic process"/>
    <property type="evidence" value="ECO:0007669"/>
    <property type="project" value="UniProtKB-UniRule"/>
</dbReference>
<proteinExistence type="inferred from homology"/>
<dbReference type="Pfam" id="PF01791">
    <property type="entry name" value="DeoC"/>
    <property type="match status" value="1"/>
</dbReference>
<name>A0A7C1P0M8_THEPE</name>
<feature type="active site" description="Schiff-base intermediate with acetaldehyde" evidence="6">
    <location>
        <position position="168"/>
    </location>
</feature>
<dbReference type="InterPro" id="IPR013785">
    <property type="entry name" value="Aldolase_TIM"/>
</dbReference>
<keyword evidence="2 6" id="KW-0963">Cytoplasm</keyword>
<dbReference type="InterPro" id="IPR011343">
    <property type="entry name" value="DeoC"/>
</dbReference>
<dbReference type="EMBL" id="DSKP01000024">
    <property type="protein sequence ID" value="HEB48306.1"/>
    <property type="molecule type" value="Genomic_DNA"/>
</dbReference>
<evidence type="ECO:0000256" key="1">
    <source>
        <dbReference type="ARBA" id="ARBA00010936"/>
    </source>
</evidence>
<dbReference type="NCBIfam" id="TIGR00126">
    <property type="entry name" value="deoC"/>
    <property type="match status" value="1"/>
</dbReference>
<dbReference type="AlphaFoldDB" id="A0A7C1P0M8"/>
<dbReference type="Gene3D" id="3.20.20.70">
    <property type="entry name" value="Aldolase class I"/>
    <property type="match status" value="1"/>
</dbReference>
<evidence type="ECO:0000256" key="3">
    <source>
        <dbReference type="ARBA" id="ARBA00023239"/>
    </source>
</evidence>
<evidence type="ECO:0000256" key="6">
    <source>
        <dbReference type="HAMAP-Rule" id="MF_00114"/>
    </source>
</evidence>
<dbReference type="PANTHER" id="PTHR10889:SF1">
    <property type="entry name" value="DEOXYRIBOSE-PHOSPHATE ALDOLASE"/>
    <property type="match status" value="1"/>
</dbReference>
<organism evidence="7">
    <name type="scientific">Thermofilum pendens</name>
    <dbReference type="NCBI Taxonomy" id="2269"/>
    <lineage>
        <taxon>Archaea</taxon>
        <taxon>Thermoproteota</taxon>
        <taxon>Thermoprotei</taxon>
        <taxon>Thermofilales</taxon>
        <taxon>Thermofilaceae</taxon>
        <taxon>Thermofilum</taxon>
    </lineage>
</organism>
<evidence type="ECO:0000256" key="2">
    <source>
        <dbReference type="ARBA" id="ARBA00022490"/>
    </source>
</evidence>
<dbReference type="GO" id="GO:0004139">
    <property type="term" value="F:deoxyribose-phosphate aldolase activity"/>
    <property type="evidence" value="ECO:0007669"/>
    <property type="project" value="UniProtKB-UniRule"/>
</dbReference>
<dbReference type="EC" id="4.1.2.4" evidence="6"/>
<evidence type="ECO:0000313" key="8">
    <source>
        <dbReference type="EMBL" id="HHP05510.1"/>
    </source>
</evidence>
<dbReference type="EMBL" id="DRZM01000209">
    <property type="protein sequence ID" value="HHP05510.1"/>
    <property type="molecule type" value="Genomic_DNA"/>
</dbReference>
<dbReference type="GO" id="GO:0005737">
    <property type="term" value="C:cytoplasm"/>
    <property type="evidence" value="ECO:0007669"/>
    <property type="project" value="UniProtKB-SubCell"/>
</dbReference>
<dbReference type="GO" id="GO:0016052">
    <property type="term" value="P:carbohydrate catabolic process"/>
    <property type="evidence" value="ECO:0007669"/>
    <property type="project" value="TreeGrafter"/>
</dbReference>
<feature type="active site" description="Proton donor/acceptor" evidence="6">
    <location>
        <position position="198"/>
    </location>
</feature>
<evidence type="ECO:0000313" key="7">
    <source>
        <dbReference type="EMBL" id="HEB48306.1"/>
    </source>
</evidence>
<comment type="caution">
    <text evidence="7">The sequence shown here is derived from an EMBL/GenBank/DDBJ whole genome shotgun (WGS) entry which is preliminary data.</text>
</comment>
<dbReference type="PANTHER" id="PTHR10889">
    <property type="entry name" value="DEOXYRIBOSE-PHOSPHATE ALDOLASE"/>
    <property type="match status" value="1"/>
</dbReference>
<dbReference type="CDD" id="cd00959">
    <property type="entry name" value="DeoC"/>
    <property type="match status" value="1"/>
</dbReference>
<keyword evidence="3 6" id="KW-0456">Lyase</keyword>
<dbReference type="FunFam" id="3.20.20.70:FF:000044">
    <property type="entry name" value="Deoxyribose-phosphate aldolase"/>
    <property type="match status" value="1"/>
</dbReference>
<reference evidence="7" key="1">
    <citation type="journal article" date="2020" name="mSystems">
        <title>Genome- and Community-Level Interaction Insights into Carbon Utilization and Element Cycling Functions of Hydrothermarchaeota in Hydrothermal Sediment.</title>
        <authorList>
            <person name="Zhou Z."/>
            <person name="Liu Y."/>
            <person name="Xu W."/>
            <person name="Pan J."/>
            <person name="Luo Z.H."/>
            <person name="Li M."/>
        </authorList>
    </citation>
    <scope>NUCLEOTIDE SEQUENCE [LARGE SCALE GENOMIC DNA]</scope>
    <source>
        <strain evidence="8">SpSt-1125</strain>
        <strain evidence="7">SpSt-25</strain>
    </source>
</reference>
<dbReference type="HAMAP" id="MF_00114">
    <property type="entry name" value="DeoC_type1"/>
    <property type="match status" value="1"/>
</dbReference>
<accession>A0A7C1P0M8</accession>
<comment type="similarity">
    <text evidence="1 6">Belongs to the DeoC/FbaB aldolase family. DeoC type 1 subfamily.</text>
</comment>
<comment type="subcellular location">
    <subcellularLocation>
        <location evidence="6">Cytoplasm</location>
    </subcellularLocation>
</comment>
<dbReference type="InterPro" id="IPR028581">
    <property type="entry name" value="DeoC_typeI"/>
</dbReference>
<protein>
    <recommendedName>
        <fullName evidence="6">Deoxyribose-phosphate aldolase</fullName>
        <shortName evidence="6">DERA</shortName>
        <ecNumber evidence="6">4.1.2.4</ecNumber>
    </recommendedName>
    <alternativeName>
        <fullName evidence="6">2-deoxy-D-ribose 5-phosphate aldolase</fullName>
    </alternativeName>
    <alternativeName>
        <fullName evidence="6">Phosphodeoxyriboaldolase</fullName>
        <shortName evidence="6">Deoxyriboaldolase</shortName>
    </alternativeName>
</protein>
<dbReference type="PIRSF" id="PIRSF001357">
    <property type="entry name" value="DeoC"/>
    <property type="match status" value="1"/>
</dbReference>
<comment type="catalytic activity">
    <reaction evidence="5 6">
        <text>2-deoxy-D-ribose 5-phosphate = D-glyceraldehyde 3-phosphate + acetaldehyde</text>
        <dbReference type="Rhea" id="RHEA:12821"/>
        <dbReference type="ChEBI" id="CHEBI:15343"/>
        <dbReference type="ChEBI" id="CHEBI:59776"/>
        <dbReference type="ChEBI" id="CHEBI:62877"/>
        <dbReference type="EC" id="4.1.2.4"/>
    </reaction>
</comment>
<sequence>MLRELFRRLEEAEDLVVTVKSLIDHTNLRPDATLEDLERTCREALSYGLYGCCIPLFFTKRAKQILRDKVKVVTVVDFPHGNAPVDVKVWEARRAFEDGADEVDMVVNLNLVKSGRLEAVLEEVAQVLEVARGYGGVLKVIEETGYLSEAEILELTRGLAELGVDFVKTSTGFGPRGATFEDIIIMRKGVEGSRTRIKAAGGIRTGLQALMFYALGADRIGTSSGTKIVDDVIRLLSKKE</sequence>
<gene>
    <name evidence="6 7" type="primary">deoC</name>
    <name evidence="8" type="ORF">ENM88_07190</name>
    <name evidence="7" type="ORF">ENP77_00700</name>
</gene>
<dbReference type="SUPFAM" id="SSF51569">
    <property type="entry name" value="Aldolase"/>
    <property type="match status" value="1"/>
</dbReference>
<evidence type="ECO:0000256" key="5">
    <source>
        <dbReference type="ARBA" id="ARBA00048791"/>
    </source>
</evidence>
<dbReference type="UniPathway" id="UPA00002">
    <property type="reaction ID" value="UER00468"/>
</dbReference>
<dbReference type="GO" id="GO:0009264">
    <property type="term" value="P:deoxyribonucleotide catabolic process"/>
    <property type="evidence" value="ECO:0007669"/>
    <property type="project" value="UniProtKB-UniRule"/>
</dbReference>